<dbReference type="Pfam" id="PF06985">
    <property type="entry name" value="HET"/>
    <property type="match status" value="1"/>
</dbReference>
<gene>
    <name evidence="3" type="ORF">B0T26DRAFT_612430</name>
</gene>
<dbReference type="GeneID" id="85319190"/>
<accession>A0AA40EAV8</accession>
<dbReference type="RefSeq" id="XP_060302052.1">
    <property type="nucleotide sequence ID" value="XM_060435920.1"/>
</dbReference>
<evidence type="ECO:0000313" key="4">
    <source>
        <dbReference type="Proteomes" id="UP001172101"/>
    </source>
</evidence>
<dbReference type="Proteomes" id="UP001172101">
    <property type="component" value="Unassembled WGS sequence"/>
</dbReference>
<organism evidence="3 4">
    <name type="scientific">Lasiosphaeria miniovina</name>
    <dbReference type="NCBI Taxonomy" id="1954250"/>
    <lineage>
        <taxon>Eukaryota</taxon>
        <taxon>Fungi</taxon>
        <taxon>Dikarya</taxon>
        <taxon>Ascomycota</taxon>
        <taxon>Pezizomycotina</taxon>
        <taxon>Sordariomycetes</taxon>
        <taxon>Sordariomycetidae</taxon>
        <taxon>Sordariales</taxon>
        <taxon>Lasiosphaeriaceae</taxon>
        <taxon>Lasiosphaeria</taxon>
    </lineage>
</organism>
<dbReference type="Pfam" id="PF26640">
    <property type="entry name" value="DUF8212"/>
    <property type="match status" value="1"/>
</dbReference>
<keyword evidence="4" id="KW-1185">Reference proteome</keyword>
<proteinExistence type="predicted"/>
<dbReference type="PANTHER" id="PTHR10622">
    <property type="entry name" value="HET DOMAIN-CONTAINING PROTEIN"/>
    <property type="match status" value="1"/>
</dbReference>
<feature type="domain" description="DUF8212" evidence="2">
    <location>
        <begin position="221"/>
        <end position="242"/>
    </location>
</feature>
<dbReference type="EMBL" id="JAUIRO010000001">
    <property type="protein sequence ID" value="KAK0733175.1"/>
    <property type="molecule type" value="Genomic_DNA"/>
</dbReference>
<feature type="domain" description="Heterokaryon incompatibility" evidence="1">
    <location>
        <begin position="22"/>
        <end position="113"/>
    </location>
</feature>
<evidence type="ECO:0000313" key="3">
    <source>
        <dbReference type="EMBL" id="KAK0733175.1"/>
    </source>
</evidence>
<name>A0AA40EAV8_9PEZI</name>
<dbReference type="InterPro" id="IPR010730">
    <property type="entry name" value="HET"/>
</dbReference>
<evidence type="ECO:0000259" key="2">
    <source>
        <dbReference type="Pfam" id="PF26640"/>
    </source>
</evidence>
<dbReference type="InterPro" id="IPR058525">
    <property type="entry name" value="DUF8212"/>
</dbReference>
<protein>
    <submittedName>
        <fullName evidence="3">Heterokaryon incompatibility protein-domain-containing protein</fullName>
    </submittedName>
</protein>
<feature type="non-terminal residue" evidence="3">
    <location>
        <position position="242"/>
    </location>
</feature>
<sequence length="242" mass="28018">MRLINAKTLEFDEFFDSQVPRYGILSHTWEKEEVTLRDMRKSPPSVTAKKGYRKVTETCRLALEHGLDWVWVDTCCIDKTSSAELTESINSMFSWYQQAAICFVYLSDLSTRDNLEVRLTACRWFTRGWTLQELIAPKDVSFYDKKWQPRGTKISLVNIINTITGISIPALKSESRLSRFSVAKRMSWAARRTTTRAEDTAYSLLGIFEVNMPLIYGEGINAFRRLQEEIMRKSSDVTILAW</sequence>
<comment type="caution">
    <text evidence="3">The sequence shown here is derived from an EMBL/GenBank/DDBJ whole genome shotgun (WGS) entry which is preliminary data.</text>
</comment>
<evidence type="ECO:0000259" key="1">
    <source>
        <dbReference type="Pfam" id="PF06985"/>
    </source>
</evidence>
<dbReference type="AlphaFoldDB" id="A0AA40EAV8"/>
<reference evidence="3" key="1">
    <citation type="submission" date="2023-06" db="EMBL/GenBank/DDBJ databases">
        <title>Genome-scale phylogeny and comparative genomics of the fungal order Sordariales.</title>
        <authorList>
            <consortium name="Lawrence Berkeley National Laboratory"/>
            <person name="Hensen N."/>
            <person name="Bonometti L."/>
            <person name="Westerberg I."/>
            <person name="Brannstrom I.O."/>
            <person name="Guillou S."/>
            <person name="Cros-Aarteil S."/>
            <person name="Calhoun S."/>
            <person name="Haridas S."/>
            <person name="Kuo A."/>
            <person name="Mondo S."/>
            <person name="Pangilinan J."/>
            <person name="Riley R."/>
            <person name="LaButti K."/>
            <person name="Andreopoulos B."/>
            <person name="Lipzen A."/>
            <person name="Chen C."/>
            <person name="Yanf M."/>
            <person name="Daum C."/>
            <person name="Ng V."/>
            <person name="Clum A."/>
            <person name="Steindorff A."/>
            <person name="Ohm R."/>
            <person name="Martin F."/>
            <person name="Silar P."/>
            <person name="Natvig D."/>
            <person name="Lalanne C."/>
            <person name="Gautier V."/>
            <person name="Ament-velasquez S.L."/>
            <person name="Kruys A."/>
            <person name="Hutchinson M.I."/>
            <person name="Powell A.J."/>
            <person name="Barry K."/>
            <person name="Miller A.N."/>
            <person name="Grigoriev I.V."/>
            <person name="Debuchy R."/>
            <person name="Gladieux P."/>
            <person name="Thoren M.H."/>
            <person name="Johannesson H."/>
        </authorList>
    </citation>
    <scope>NUCLEOTIDE SEQUENCE</scope>
    <source>
        <strain evidence="3">SMH2392-1A</strain>
    </source>
</reference>
<dbReference type="PANTHER" id="PTHR10622:SF12">
    <property type="entry name" value="HET DOMAIN-CONTAINING PROTEIN"/>
    <property type="match status" value="1"/>
</dbReference>